<dbReference type="GO" id="GO:0005524">
    <property type="term" value="F:ATP binding"/>
    <property type="evidence" value="ECO:0007669"/>
    <property type="project" value="UniProtKB-KW"/>
</dbReference>
<feature type="domain" description="Aminoglycoside phosphotransferase" evidence="13">
    <location>
        <begin position="39"/>
        <end position="247"/>
    </location>
</feature>
<dbReference type="NCBIfam" id="NF033068">
    <property type="entry name" value="APH_3p"/>
    <property type="match status" value="1"/>
</dbReference>
<evidence type="ECO:0000256" key="1">
    <source>
        <dbReference type="ARBA" id="ARBA00006219"/>
    </source>
</evidence>
<keyword evidence="12" id="KW-0460">Magnesium</keyword>
<dbReference type="AlphaFoldDB" id="A0A2W5A187"/>
<dbReference type="PANTHER" id="PTHR21310:SF41">
    <property type="entry name" value="3'-PHOSPHOTRANSFERASE, PUTATIVE-RELATED"/>
    <property type="match status" value="1"/>
</dbReference>
<feature type="binding site" evidence="12">
    <location>
        <position position="191"/>
    </location>
    <ligand>
        <name>Mg(2+)</name>
        <dbReference type="ChEBI" id="CHEBI:18420"/>
    </ligand>
</feature>
<dbReference type="CDD" id="cd05150">
    <property type="entry name" value="APH"/>
    <property type="match status" value="1"/>
</dbReference>
<dbReference type="GO" id="GO:0008910">
    <property type="term" value="F:kanamycin kinase activity"/>
    <property type="evidence" value="ECO:0007669"/>
    <property type="project" value="UniProtKB-EC"/>
</dbReference>
<keyword evidence="12" id="KW-0479">Metal-binding</keyword>
<name>A0A2W5A187_9SPHN</name>
<feature type="active site" description="Proton acceptor" evidence="11">
    <location>
        <position position="186"/>
    </location>
</feature>
<dbReference type="GO" id="GO:0046677">
    <property type="term" value="P:response to antibiotic"/>
    <property type="evidence" value="ECO:0007669"/>
    <property type="project" value="UniProtKB-KW"/>
</dbReference>
<keyword evidence="7 10" id="KW-0067">ATP-binding</keyword>
<dbReference type="GO" id="GO:0046872">
    <property type="term" value="F:metal ion binding"/>
    <property type="evidence" value="ECO:0007669"/>
    <property type="project" value="UniProtKB-KW"/>
</dbReference>
<dbReference type="EMBL" id="QFNN01000094">
    <property type="protein sequence ID" value="PZO88333.1"/>
    <property type="molecule type" value="Genomic_DNA"/>
</dbReference>
<comment type="catalytic activity">
    <reaction evidence="9">
        <text>kanamycin A + ATP = kanamycin 3'-phosphate + ADP + H(+)</text>
        <dbReference type="Rhea" id="RHEA:24256"/>
        <dbReference type="ChEBI" id="CHEBI:15378"/>
        <dbReference type="ChEBI" id="CHEBI:30616"/>
        <dbReference type="ChEBI" id="CHEBI:57909"/>
        <dbReference type="ChEBI" id="CHEBI:58214"/>
        <dbReference type="ChEBI" id="CHEBI:456216"/>
        <dbReference type="EC" id="2.7.1.95"/>
    </reaction>
</comment>
<reference evidence="14 15" key="1">
    <citation type="submission" date="2017-08" db="EMBL/GenBank/DDBJ databases">
        <title>Infants hospitalized years apart are colonized by the same room-sourced microbial strains.</title>
        <authorList>
            <person name="Brooks B."/>
            <person name="Olm M.R."/>
            <person name="Firek B.A."/>
            <person name="Baker R."/>
            <person name="Thomas B.C."/>
            <person name="Morowitz M.J."/>
            <person name="Banfield J.F."/>
        </authorList>
    </citation>
    <scope>NUCLEOTIDE SEQUENCE [LARGE SCALE GENOMIC DNA]</scope>
    <source>
        <strain evidence="14">S2_018_000_R2_101</strain>
    </source>
</reference>
<dbReference type="InterPro" id="IPR051678">
    <property type="entry name" value="AGP_Transferase"/>
</dbReference>
<keyword evidence="5 10" id="KW-0547">Nucleotide-binding</keyword>
<dbReference type="Pfam" id="PF01636">
    <property type="entry name" value="APH"/>
    <property type="match status" value="1"/>
</dbReference>
<dbReference type="SUPFAM" id="SSF56112">
    <property type="entry name" value="Protein kinase-like (PK-like)"/>
    <property type="match status" value="1"/>
</dbReference>
<evidence type="ECO:0000256" key="6">
    <source>
        <dbReference type="ARBA" id="ARBA00022777"/>
    </source>
</evidence>
<accession>A0A2W5A187</accession>
<dbReference type="InterPro" id="IPR011009">
    <property type="entry name" value="Kinase-like_dom_sf"/>
</dbReference>
<dbReference type="PIRSF" id="PIRSF000706">
    <property type="entry name" value="Kanamycin_kin"/>
    <property type="match status" value="1"/>
</dbReference>
<dbReference type="PANTHER" id="PTHR21310">
    <property type="entry name" value="AMINOGLYCOSIDE PHOSPHOTRANSFERASE-RELATED-RELATED"/>
    <property type="match status" value="1"/>
</dbReference>
<keyword evidence="8 10" id="KW-0046">Antibiotic resistance</keyword>
<dbReference type="InterPro" id="IPR002575">
    <property type="entry name" value="Aminoglycoside_PTrfase"/>
</dbReference>
<evidence type="ECO:0000313" key="15">
    <source>
        <dbReference type="Proteomes" id="UP000249066"/>
    </source>
</evidence>
<feature type="binding site" evidence="12">
    <location>
        <position position="204"/>
    </location>
    <ligand>
        <name>Mg(2+)</name>
        <dbReference type="ChEBI" id="CHEBI:18420"/>
    </ligand>
</feature>
<protein>
    <recommendedName>
        <fullName evidence="3">Aminoglycoside 3'-phosphotransferase</fullName>
        <ecNumber evidence="2">2.7.1.95</ecNumber>
    </recommendedName>
</protein>
<evidence type="ECO:0000256" key="12">
    <source>
        <dbReference type="PIRSR" id="PIRSR000706-2"/>
    </source>
</evidence>
<dbReference type="EC" id="2.7.1.95" evidence="2"/>
<evidence type="ECO:0000256" key="3">
    <source>
        <dbReference type="ARBA" id="ARBA00017903"/>
    </source>
</evidence>
<evidence type="ECO:0000256" key="9">
    <source>
        <dbReference type="ARBA" id="ARBA00048925"/>
    </source>
</evidence>
<evidence type="ECO:0000256" key="10">
    <source>
        <dbReference type="PIRNR" id="PIRNR000706"/>
    </source>
</evidence>
<evidence type="ECO:0000256" key="4">
    <source>
        <dbReference type="ARBA" id="ARBA00022679"/>
    </source>
</evidence>
<comment type="similarity">
    <text evidence="1 10">Belongs to the aminoglycoside phosphotransferase family.</text>
</comment>
<evidence type="ECO:0000256" key="5">
    <source>
        <dbReference type="ARBA" id="ARBA00022741"/>
    </source>
</evidence>
<keyword evidence="4 10" id="KW-0808">Transferase</keyword>
<evidence type="ECO:0000256" key="11">
    <source>
        <dbReference type="PIRSR" id="PIRSR000706-1"/>
    </source>
</evidence>
<dbReference type="InterPro" id="IPR024165">
    <property type="entry name" value="Kan/Strep_kinase"/>
</dbReference>
<keyword evidence="6 10" id="KW-0418">Kinase</keyword>
<proteinExistence type="inferred from homology"/>
<comment type="caution">
    <text evidence="14">The sequence shown here is derived from an EMBL/GenBank/DDBJ whole genome shotgun (WGS) entry which is preliminary data.</text>
</comment>
<evidence type="ECO:0000313" key="14">
    <source>
        <dbReference type="EMBL" id="PZO88333.1"/>
    </source>
</evidence>
<evidence type="ECO:0000256" key="7">
    <source>
        <dbReference type="ARBA" id="ARBA00022840"/>
    </source>
</evidence>
<gene>
    <name evidence="14" type="ORF">DI623_12905</name>
</gene>
<evidence type="ECO:0000259" key="13">
    <source>
        <dbReference type="Pfam" id="PF01636"/>
    </source>
</evidence>
<evidence type="ECO:0000256" key="2">
    <source>
        <dbReference type="ARBA" id="ARBA00012193"/>
    </source>
</evidence>
<organism evidence="14 15">
    <name type="scientific">Sphingomonas sanxanigenens</name>
    <dbReference type="NCBI Taxonomy" id="397260"/>
    <lineage>
        <taxon>Bacteria</taxon>
        <taxon>Pseudomonadati</taxon>
        <taxon>Pseudomonadota</taxon>
        <taxon>Alphaproteobacteria</taxon>
        <taxon>Sphingomonadales</taxon>
        <taxon>Sphingomonadaceae</taxon>
        <taxon>Sphingomonas</taxon>
    </lineage>
</organism>
<evidence type="ECO:0000256" key="8">
    <source>
        <dbReference type="ARBA" id="ARBA00023251"/>
    </source>
</evidence>
<sequence length="264" mass="28622">MIPLPPALAELVSDYDAEAHEGGESGGRIACYKRPGATSLFLKYGEGRVADDIADEALRLRWLNRRFPSPALRFFLCAEKAAWLLTDAVAGETGDALIEAGVADMATLAREAGQMLRRLHDLAIDDCPFDAGHALRMRAARRNVDLGLVDAEDFDAAHEGWDVERLWEKLDGLPHPCGAAVVTHGDYSLGNILFADGRATGLIDVGRLGRADPYQDLAIMWSNLGAHGGERGPDMQAAFLRAYGVEDGGDASRIAFHLCLDEFF</sequence>
<dbReference type="Gene3D" id="3.90.1200.10">
    <property type="match status" value="1"/>
</dbReference>
<dbReference type="Gene3D" id="3.30.200.20">
    <property type="entry name" value="Phosphorylase Kinase, domain 1"/>
    <property type="match status" value="1"/>
</dbReference>
<dbReference type="Proteomes" id="UP000249066">
    <property type="component" value="Unassembled WGS sequence"/>
</dbReference>